<keyword evidence="6" id="KW-0472">Membrane</keyword>
<comment type="caution">
    <text evidence="8">The sequence shown here is derived from an EMBL/GenBank/DDBJ whole genome shotgun (WGS) entry which is preliminary data.</text>
</comment>
<gene>
    <name evidence="8" type="ORF">EYB53_012645</name>
</gene>
<dbReference type="PROSITE" id="PS50011">
    <property type="entry name" value="PROTEIN_KINASE_DOM"/>
    <property type="match status" value="1"/>
</dbReference>
<keyword evidence="2" id="KW-0808">Transferase</keyword>
<evidence type="ECO:0000256" key="6">
    <source>
        <dbReference type="SAM" id="Phobius"/>
    </source>
</evidence>
<dbReference type="EMBL" id="SIJK02000020">
    <property type="protein sequence ID" value="MBP1466556.1"/>
    <property type="molecule type" value="Genomic_DNA"/>
</dbReference>
<name>A0ABS4DAU1_9CHLR</name>
<keyword evidence="8" id="KW-0723">Serine/threonine-protein kinase</keyword>
<dbReference type="CDD" id="cd14014">
    <property type="entry name" value="STKc_PknB_like"/>
    <property type="match status" value="1"/>
</dbReference>
<keyword evidence="5" id="KW-0067">ATP-binding</keyword>
<dbReference type="InterPro" id="IPR000719">
    <property type="entry name" value="Prot_kinase_dom"/>
</dbReference>
<protein>
    <recommendedName>
        <fullName evidence="1">non-specific serine/threonine protein kinase</fullName>
        <ecNumber evidence="1">2.7.11.1</ecNumber>
    </recommendedName>
</protein>
<keyword evidence="3" id="KW-0547">Nucleotide-binding</keyword>
<dbReference type="Gene3D" id="3.30.200.20">
    <property type="entry name" value="Phosphorylase Kinase, domain 1"/>
    <property type="match status" value="1"/>
</dbReference>
<evidence type="ECO:0000256" key="1">
    <source>
        <dbReference type="ARBA" id="ARBA00012513"/>
    </source>
</evidence>
<feature type="domain" description="Protein kinase" evidence="7">
    <location>
        <begin position="24"/>
        <end position="310"/>
    </location>
</feature>
<dbReference type="SMART" id="SM00220">
    <property type="entry name" value="S_TKc"/>
    <property type="match status" value="1"/>
</dbReference>
<dbReference type="PANTHER" id="PTHR43289:SF6">
    <property type="entry name" value="SERINE_THREONINE-PROTEIN KINASE NEKL-3"/>
    <property type="match status" value="1"/>
</dbReference>
<proteinExistence type="predicted"/>
<keyword evidence="6" id="KW-1133">Transmembrane helix</keyword>
<dbReference type="GO" id="GO:0004674">
    <property type="term" value="F:protein serine/threonine kinase activity"/>
    <property type="evidence" value="ECO:0007669"/>
    <property type="project" value="UniProtKB-KW"/>
</dbReference>
<dbReference type="SUPFAM" id="SSF56112">
    <property type="entry name" value="Protein kinase-like (PK-like)"/>
    <property type="match status" value="1"/>
</dbReference>
<reference evidence="8 9" key="1">
    <citation type="submission" date="2021-03" db="EMBL/GenBank/DDBJ databases">
        <authorList>
            <person name="Grouzdev D.S."/>
        </authorList>
    </citation>
    <scope>NUCLEOTIDE SEQUENCE [LARGE SCALE GENOMIC DNA]</scope>
    <source>
        <strain evidence="8 9">M50-1</strain>
    </source>
</reference>
<keyword evidence="6" id="KW-0812">Transmembrane</keyword>
<dbReference type="Proteomes" id="UP001193081">
    <property type="component" value="Unassembled WGS sequence"/>
</dbReference>
<keyword evidence="4 8" id="KW-0418">Kinase</keyword>
<dbReference type="EC" id="2.7.11.1" evidence="1"/>
<accession>A0ABS4DAU1</accession>
<dbReference type="Pfam" id="PF00069">
    <property type="entry name" value="Pkinase"/>
    <property type="match status" value="1"/>
</dbReference>
<dbReference type="Gene3D" id="1.10.510.10">
    <property type="entry name" value="Transferase(Phosphotransferase) domain 1"/>
    <property type="match status" value="1"/>
</dbReference>
<evidence type="ECO:0000313" key="9">
    <source>
        <dbReference type="Proteomes" id="UP001193081"/>
    </source>
</evidence>
<feature type="transmembrane region" description="Helical" evidence="6">
    <location>
        <begin position="285"/>
        <end position="309"/>
    </location>
</feature>
<dbReference type="PANTHER" id="PTHR43289">
    <property type="entry name" value="MITOGEN-ACTIVATED PROTEIN KINASE KINASE KINASE 20-RELATED"/>
    <property type="match status" value="1"/>
</dbReference>
<evidence type="ECO:0000313" key="8">
    <source>
        <dbReference type="EMBL" id="MBP1466556.1"/>
    </source>
</evidence>
<evidence type="ECO:0000256" key="5">
    <source>
        <dbReference type="ARBA" id="ARBA00022840"/>
    </source>
</evidence>
<evidence type="ECO:0000256" key="4">
    <source>
        <dbReference type="ARBA" id="ARBA00022777"/>
    </source>
</evidence>
<dbReference type="InterPro" id="IPR011009">
    <property type="entry name" value="Kinase-like_dom_sf"/>
</dbReference>
<organism evidence="8 9">
    <name type="scientific">Candidatus Chloroploca mongolica</name>
    <dbReference type="NCBI Taxonomy" id="2528176"/>
    <lineage>
        <taxon>Bacteria</taxon>
        <taxon>Bacillati</taxon>
        <taxon>Chloroflexota</taxon>
        <taxon>Chloroflexia</taxon>
        <taxon>Chloroflexales</taxon>
        <taxon>Chloroflexineae</taxon>
        <taxon>Oscillochloridaceae</taxon>
        <taxon>Candidatus Chloroploca</taxon>
    </lineage>
</organism>
<evidence type="ECO:0000259" key="7">
    <source>
        <dbReference type="PROSITE" id="PS50011"/>
    </source>
</evidence>
<sequence length="310" mass="33817">MEQEHKTGFYTNERPLDLMIGGRFILQAQLARTAMSHVFRAYDCHTGTVCVVKSLAPTARGLPPNDALLAFLREAATLAQLDGPFPRLVTLNRDHIGFYMVQTYIEGQTLDAILEAKPLTEARALTIAASLIQALSFVHQANLVYGDLHPGNVMVQADGSVILLDMGLARPCNSDPPELRGIGTPGYAAPEQYAGLPLDQSSDLYALSLVLTDLFAHLNVPEVVHVVLAQAQEPLQARRRVGLADIRRVVDIAQRNRRRRAQPVPTLPAVDLRTARRQRAQQARIIGLCIITMLAILVLAGLALGGVLAY</sequence>
<evidence type="ECO:0000256" key="3">
    <source>
        <dbReference type="ARBA" id="ARBA00022741"/>
    </source>
</evidence>
<dbReference type="RefSeq" id="WP_135478546.1">
    <property type="nucleotide sequence ID" value="NZ_SIJK02000020.1"/>
</dbReference>
<evidence type="ECO:0000256" key="2">
    <source>
        <dbReference type="ARBA" id="ARBA00022679"/>
    </source>
</evidence>
<keyword evidence="9" id="KW-1185">Reference proteome</keyword>